<sequence length="366" mass="39245">MRAEYAVVLEIEKTVGIPVPGQRVENRAIIPRRVVMPARNIATLRGPAVKFHFAEQARRSLAVQVTGHAMVDGKIRVLTGSVAGELGKIEIAAVIIQHGCRQQHIRAIFQLPAVGHPALFPAVAGQFPGNLGAVEVAAFLGDDVDDAEKGTIAVDGRAGSGHVLDTVDQFDIEQSVIADISFVVDVVIGRIAVDHQQDAADVVAGAAETATAKGPDALVKGRVEARHAVEDVGQRAVAIGPDVVGRHDGHRGRRIDDLTRHFRCRDHVHGHQLFQRHLDQVRRTGCIPGVGQRLARGQHQGCRQASGDKCRTSRPGSHGRELRCRAVLNLNLMPGARSGLRNDAATGRIESTQDCLHAGSRNGRIS</sequence>
<proteinExistence type="predicted"/>
<dbReference type="AlphaFoldDB" id="A0A1J5QPH6"/>
<dbReference type="EMBL" id="MLJW01001220">
    <property type="protein sequence ID" value="OIQ79403.1"/>
    <property type="molecule type" value="Genomic_DNA"/>
</dbReference>
<name>A0A1J5QPH6_9ZZZZ</name>
<comment type="caution">
    <text evidence="2">The sequence shown here is derived from an EMBL/GenBank/DDBJ whole genome shotgun (WGS) entry which is preliminary data.</text>
</comment>
<evidence type="ECO:0000313" key="2">
    <source>
        <dbReference type="EMBL" id="OIQ79403.1"/>
    </source>
</evidence>
<organism evidence="2">
    <name type="scientific">mine drainage metagenome</name>
    <dbReference type="NCBI Taxonomy" id="410659"/>
    <lineage>
        <taxon>unclassified sequences</taxon>
        <taxon>metagenomes</taxon>
        <taxon>ecological metagenomes</taxon>
    </lineage>
</organism>
<gene>
    <name evidence="2" type="ORF">GALL_388560</name>
</gene>
<reference evidence="2" key="1">
    <citation type="submission" date="2016-10" db="EMBL/GenBank/DDBJ databases">
        <title>Sequence of Gallionella enrichment culture.</title>
        <authorList>
            <person name="Poehlein A."/>
            <person name="Muehling M."/>
            <person name="Daniel R."/>
        </authorList>
    </citation>
    <scope>NUCLEOTIDE SEQUENCE</scope>
</reference>
<accession>A0A1J5QPH6</accession>
<evidence type="ECO:0000256" key="1">
    <source>
        <dbReference type="SAM" id="MobiDB-lite"/>
    </source>
</evidence>
<protein>
    <submittedName>
        <fullName evidence="2">Uncharacterized protein</fullName>
    </submittedName>
</protein>
<feature type="region of interest" description="Disordered" evidence="1">
    <location>
        <begin position="298"/>
        <end position="318"/>
    </location>
</feature>